<dbReference type="AlphaFoldDB" id="A0A7J9N6E3"/>
<comment type="caution">
    <text evidence="1">The sequence shown here is derived from an EMBL/GenBank/DDBJ whole genome shotgun (WGS) entry which is preliminary data.</text>
</comment>
<evidence type="ECO:0000313" key="1">
    <source>
        <dbReference type="EMBL" id="MBA0878646.1"/>
    </source>
</evidence>
<organism evidence="1 2">
    <name type="scientific">Gossypium schwendimanii</name>
    <name type="common">Cotton</name>
    <dbReference type="NCBI Taxonomy" id="34291"/>
    <lineage>
        <taxon>Eukaryota</taxon>
        <taxon>Viridiplantae</taxon>
        <taxon>Streptophyta</taxon>
        <taxon>Embryophyta</taxon>
        <taxon>Tracheophyta</taxon>
        <taxon>Spermatophyta</taxon>
        <taxon>Magnoliopsida</taxon>
        <taxon>eudicotyledons</taxon>
        <taxon>Gunneridae</taxon>
        <taxon>Pentapetalae</taxon>
        <taxon>rosids</taxon>
        <taxon>malvids</taxon>
        <taxon>Malvales</taxon>
        <taxon>Malvaceae</taxon>
        <taxon>Malvoideae</taxon>
        <taxon>Gossypium</taxon>
    </lineage>
</organism>
<proteinExistence type="predicted"/>
<dbReference type="OrthoDB" id="999270at2759"/>
<reference evidence="1 2" key="1">
    <citation type="journal article" date="2019" name="Genome Biol. Evol.">
        <title>Insights into the evolution of the New World diploid cottons (Gossypium, subgenus Houzingenia) based on genome sequencing.</title>
        <authorList>
            <person name="Grover C.E."/>
            <person name="Arick M.A. 2nd"/>
            <person name="Thrash A."/>
            <person name="Conover J.L."/>
            <person name="Sanders W.S."/>
            <person name="Peterson D.G."/>
            <person name="Frelichowski J.E."/>
            <person name="Scheffler J.A."/>
            <person name="Scheffler B.E."/>
            <person name="Wendel J.F."/>
        </authorList>
    </citation>
    <scope>NUCLEOTIDE SEQUENCE [LARGE SCALE GENOMIC DNA]</scope>
    <source>
        <strain evidence="1">1</strain>
        <tissue evidence="1">Leaf</tissue>
    </source>
</reference>
<dbReference type="EMBL" id="JABFAF010272463">
    <property type="protein sequence ID" value="MBA0878646.1"/>
    <property type="molecule type" value="Genomic_DNA"/>
</dbReference>
<gene>
    <name evidence="1" type="ORF">Goshw_026585</name>
</gene>
<protein>
    <submittedName>
        <fullName evidence="1">Uncharacterized protein</fullName>
    </submittedName>
</protein>
<accession>A0A7J9N6E3</accession>
<name>A0A7J9N6E3_GOSSC</name>
<evidence type="ECO:0000313" key="2">
    <source>
        <dbReference type="Proteomes" id="UP000593576"/>
    </source>
</evidence>
<sequence length="93" mass="10450">MFEELSIPCKLVPNVVGINNIEVLTILKFVICVSGFDSFSKFNLLKVVLVLPMSKEYLGGILSGLVCSTIKFPPGRKVNFMPLYCSYDYGMRY</sequence>
<dbReference type="Proteomes" id="UP000593576">
    <property type="component" value="Unassembled WGS sequence"/>
</dbReference>
<keyword evidence="2" id="KW-1185">Reference proteome</keyword>